<organism evidence="9 10">
    <name type="scientific">Entomortierella chlamydospora</name>
    <dbReference type="NCBI Taxonomy" id="101097"/>
    <lineage>
        <taxon>Eukaryota</taxon>
        <taxon>Fungi</taxon>
        <taxon>Fungi incertae sedis</taxon>
        <taxon>Mucoromycota</taxon>
        <taxon>Mortierellomycotina</taxon>
        <taxon>Mortierellomycetes</taxon>
        <taxon>Mortierellales</taxon>
        <taxon>Mortierellaceae</taxon>
        <taxon>Entomortierella</taxon>
    </lineage>
</organism>
<dbReference type="Pfam" id="PF13688">
    <property type="entry name" value="Reprolysin_5"/>
    <property type="match status" value="1"/>
</dbReference>
<dbReference type="SUPFAM" id="SSF55486">
    <property type="entry name" value="Metalloproteases ('zincins'), catalytic domain"/>
    <property type="match status" value="1"/>
</dbReference>
<proteinExistence type="predicted"/>
<dbReference type="Gene3D" id="3.40.390.10">
    <property type="entry name" value="Collagenase (Catalytic Domain)"/>
    <property type="match status" value="1"/>
</dbReference>
<evidence type="ECO:0000259" key="8">
    <source>
        <dbReference type="PROSITE" id="PS50215"/>
    </source>
</evidence>
<feature type="binding site" evidence="4">
    <location>
        <position position="372"/>
    </location>
    <ligand>
        <name>Zn(2+)</name>
        <dbReference type="ChEBI" id="CHEBI:29105"/>
        <note>catalytic</note>
    </ligand>
</feature>
<keyword evidence="4" id="KW-0479">Metal-binding</keyword>
<feature type="binding site" evidence="4">
    <location>
        <position position="362"/>
    </location>
    <ligand>
        <name>Zn(2+)</name>
        <dbReference type="ChEBI" id="CHEBI:29105"/>
        <note>catalytic</note>
    </ligand>
</feature>
<comment type="caution">
    <text evidence="9">The sequence shown here is derived from an EMBL/GenBank/DDBJ whole genome shotgun (WGS) entry which is preliminary data.</text>
</comment>
<dbReference type="InterPro" id="IPR024079">
    <property type="entry name" value="MetalloPept_cat_dom_sf"/>
</dbReference>
<dbReference type="InterPro" id="IPR001762">
    <property type="entry name" value="Disintegrin_dom"/>
</dbReference>
<dbReference type="GO" id="GO:0004222">
    <property type="term" value="F:metalloendopeptidase activity"/>
    <property type="evidence" value="ECO:0007669"/>
    <property type="project" value="InterPro"/>
</dbReference>
<feature type="binding site" evidence="4">
    <location>
        <position position="366"/>
    </location>
    <ligand>
        <name>Zn(2+)</name>
        <dbReference type="ChEBI" id="CHEBI:29105"/>
        <note>catalytic</note>
    </ligand>
</feature>
<dbReference type="Pfam" id="PF00200">
    <property type="entry name" value="Disintegrin"/>
    <property type="match status" value="1"/>
</dbReference>
<protein>
    <recommendedName>
        <fullName evidence="3">Disintegrin and metalloproteinase domain-containing protein B</fullName>
    </recommendedName>
</protein>
<name>A0A9P6MVR1_9FUNG</name>
<feature type="active site" evidence="4">
    <location>
        <position position="363"/>
    </location>
</feature>
<dbReference type="SUPFAM" id="SSF57552">
    <property type="entry name" value="Blood coagulation inhibitor (disintegrin)"/>
    <property type="match status" value="1"/>
</dbReference>
<comment type="caution">
    <text evidence="4">Lacks conserved residue(s) required for the propagation of feature annotation.</text>
</comment>
<dbReference type="EMBL" id="JAAAID010000624">
    <property type="protein sequence ID" value="KAG0015490.1"/>
    <property type="molecule type" value="Genomic_DNA"/>
</dbReference>
<feature type="domain" description="Disintegrin" evidence="7">
    <location>
        <begin position="448"/>
        <end position="537"/>
    </location>
</feature>
<dbReference type="FunFam" id="4.10.70.10:FF:000003">
    <property type="entry name" value="Disintegrin and metalloproteinase domain-containing protein 17"/>
    <property type="match status" value="1"/>
</dbReference>
<evidence type="ECO:0000313" key="10">
    <source>
        <dbReference type="Proteomes" id="UP000703661"/>
    </source>
</evidence>
<keyword evidence="6" id="KW-1133">Transmembrane helix</keyword>
<dbReference type="PROSITE" id="PS50214">
    <property type="entry name" value="DISINTEGRIN_2"/>
    <property type="match status" value="1"/>
</dbReference>
<dbReference type="InterPro" id="IPR036436">
    <property type="entry name" value="Disintegrin_dom_sf"/>
</dbReference>
<sequence>MAFKGVVVQDEYHSDRKWDRAARTSRVEKRTVEHMLHEDGVLGWARMMIEHDPDNRDAIVLRGAFMTDAETFHVTTLQHYHVQKRSDDATPLNTQSAGSNLVIYRDSDLYTRSSSLRRKRGIAQEEESSCGVESLAHHSRIDGDAPIMHEYYHPPNLTSSIPLREAHDLSSSWNTLWNNGPLIKRQVAVKVAGPNPVPDGCPANRLVNYMGVAADCTYIRSYGGAVGARKQILADFNTASGIYESTFNVALGVIALNIVPDGCPTVPVKSQEWNQECSTGYTIDKRLSDFSNWRGQGSRPNDGAGLWHLMTKCNTGAVVGIAWTKALCQMKSQKQKSNGVEEVTAGTGVSSITPNEWMVVAHEIGHGFGAIHDCNQQTCVGSPTANQCCPFSKTTCDAGARFIMNPSESTPTKLFSPCSIKAICSTISSSSGQCLKPPGTRSTQNAENNICGNGIKETGEECDCGSEEDCAKDPCCNGATCKLKAGAVCDDLNDGCCLNCQLRSAGQVCRKAVSVCDVQEVCTGTNATCPTDQFVANQTPCTGSGNVTGLQCANGICTSRDLQCQQQDRTGVNRQCGAAPNSCDLTCNDPSGSALSCVQIPGAYFVDGSPCGVGGTCQLGTCQYTEGVNGVVNWAKNHLAIAIPVISVLGLLFLCCVWSCCCAGCVRRRRYEQQVYKAQTGNEYAGFVPPQGNPPPQQYPMVPLGSMAPPPPAYQSGQHQDPNGFTNHPNGSNPNNPFGDHNAQDRNPFEQQHGRGGYI</sequence>
<evidence type="ECO:0000259" key="7">
    <source>
        <dbReference type="PROSITE" id="PS50214"/>
    </source>
</evidence>
<keyword evidence="4" id="KW-0862">Zinc</keyword>
<accession>A0A9P6MVR1</accession>
<feature type="domain" description="Peptidase M12B" evidence="8">
    <location>
        <begin position="205"/>
        <end position="439"/>
    </location>
</feature>
<dbReference type="GO" id="GO:0006508">
    <property type="term" value="P:proteolysis"/>
    <property type="evidence" value="ECO:0007669"/>
    <property type="project" value="InterPro"/>
</dbReference>
<dbReference type="PANTHER" id="PTHR11905:SF159">
    <property type="entry name" value="ADAM METALLOPROTEASE"/>
    <property type="match status" value="1"/>
</dbReference>
<evidence type="ECO:0000313" key="9">
    <source>
        <dbReference type="EMBL" id="KAG0015490.1"/>
    </source>
</evidence>
<evidence type="ECO:0000256" key="2">
    <source>
        <dbReference type="ARBA" id="ARBA00056552"/>
    </source>
</evidence>
<keyword evidence="6" id="KW-0812">Transmembrane</keyword>
<dbReference type="PROSITE" id="PS50215">
    <property type="entry name" value="ADAM_MEPRO"/>
    <property type="match status" value="1"/>
</dbReference>
<keyword evidence="6" id="KW-0472">Membrane</keyword>
<gene>
    <name evidence="9" type="ORF">BGZ80_009832</name>
</gene>
<dbReference type="PANTHER" id="PTHR11905">
    <property type="entry name" value="ADAM A DISINTEGRIN AND METALLOPROTEASE DOMAIN"/>
    <property type="match status" value="1"/>
</dbReference>
<feature type="compositionally biased region" description="Polar residues" evidence="5">
    <location>
        <begin position="715"/>
        <end position="736"/>
    </location>
</feature>
<feature type="transmembrane region" description="Helical" evidence="6">
    <location>
        <begin position="639"/>
        <end position="666"/>
    </location>
</feature>
<dbReference type="AlphaFoldDB" id="A0A9P6MVR1"/>
<evidence type="ECO:0000256" key="3">
    <source>
        <dbReference type="ARBA" id="ARBA00074021"/>
    </source>
</evidence>
<evidence type="ECO:0000256" key="5">
    <source>
        <dbReference type="SAM" id="MobiDB-lite"/>
    </source>
</evidence>
<keyword evidence="10" id="KW-1185">Reference proteome</keyword>
<reference evidence="9" key="1">
    <citation type="journal article" date="2020" name="Fungal Divers.">
        <title>Resolving the Mortierellaceae phylogeny through synthesis of multi-gene phylogenetics and phylogenomics.</title>
        <authorList>
            <person name="Vandepol N."/>
            <person name="Liber J."/>
            <person name="Desiro A."/>
            <person name="Na H."/>
            <person name="Kennedy M."/>
            <person name="Barry K."/>
            <person name="Grigoriev I.V."/>
            <person name="Miller A.N."/>
            <person name="O'Donnell K."/>
            <person name="Stajich J.E."/>
            <person name="Bonito G."/>
        </authorList>
    </citation>
    <scope>NUCLEOTIDE SEQUENCE</scope>
    <source>
        <strain evidence="9">NRRL 2769</strain>
    </source>
</reference>
<feature type="region of interest" description="Disordered" evidence="5">
    <location>
        <begin position="684"/>
        <end position="759"/>
    </location>
</feature>
<evidence type="ECO:0000256" key="1">
    <source>
        <dbReference type="ARBA" id="ARBA00023157"/>
    </source>
</evidence>
<comment type="function">
    <text evidence="2">Probable zinc protease.</text>
</comment>
<dbReference type="GO" id="GO:0046872">
    <property type="term" value="F:metal ion binding"/>
    <property type="evidence" value="ECO:0007669"/>
    <property type="project" value="UniProtKB-KW"/>
</dbReference>
<dbReference type="Gene3D" id="4.10.70.10">
    <property type="entry name" value="Disintegrin domain"/>
    <property type="match status" value="1"/>
</dbReference>
<evidence type="ECO:0000256" key="6">
    <source>
        <dbReference type="SAM" id="Phobius"/>
    </source>
</evidence>
<evidence type="ECO:0000256" key="4">
    <source>
        <dbReference type="PROSITE-ProRule" id="PRU00276"/>
    </source>
</evidence>
<dbReference type="SMART" id="SM00050">
    <property type="entry name" value="DISIN"/>
    <property type="match status" value="1"/>
</dbReference>
<dbReference type="Proteomes" id="UP000703661">
    <property type="component" value="Unassembled WGS sequence"/>
</dbReference>
<dbReference type="InterPro" id="IPR001590">
    <property type="entry name" value="Peptidase_M12B"/>
</dbReference>
<keyword evidence="1" id="KW-1015">Disulfide bond</keyword>